<dbReference type="InterPro" id="IPR036393">
    <property type="entry name" value="AceGlu_kinase-like_sf"/>
</dbReference>
<evidence type="ECO:0000313" key="3">
    <source>
        <dbReference type="EMBL" id="AIE90490.1"/>
    </source>
</evidence>
<organism evidence="3">
    <name type="scientific">uncultured marine thaumarchaeote AD1000_04_C02</name>
    <dbReference type="NCBI Taxonomy" id="1455881"/>
    <lineage>
        <taxon>Archaea</taxon>
        <taxon>Nitrososphaerota</taxon>
        <taxon>environmental samples</taxon>
    </lineage>
</organism>
<dbReference type="AlphaFoldDB" id="A0A075FGL5"/>
<dbReference type="Pfam" id="PF00696">
    <property type="entry name" value="AA_kinase"/>
    <property type="match status" value="1"/>
</dbReference>
<proteinExistence type="inferred from homology"/>
<comment type="similarity">
    <text evidence="1">Belongs to the aspartokinase family.</text>
</comment>
<gene>
    <name evidence="3" type="primary">lysC</name>
</gene>
<dbReference type="GO" id="GO:0009089">
    <property type="term" value="P:lysine biosynthetic process via diaminopimelate"/>
    <property type="evidence" value="ECO:0007669"/>
    <property type="project" value="TreeGrafter"/>
</dbReference>
<dbReference type="EC" id="2.7.2.4" evidence="3"/>
<dbReference type="InterPro" id="IPR001048">
    <property type="entry name" value="Asp/Glu/Uridylate_kinase"/>
</dbReference>
<protein>
    <submittedName>
        <fullName evidence="3">Aspartate kinase (LysC)</fullName>
        <ecNumber evidence="3">2.7.2.4</ecNumber>
    </submittedName>
</protein>
<dbReference type="SUPFAM" id="SSF53633">
    <property type="entry name" value="Carbamate kinase-like"/>
    <property type="match status" value="1"/>
</dbReference>
<dbReference type="PANTHER" id="PTHR21499:SF59">
    <property type="entry name" value="ASPARTOKINASE"/>
    <property type="match status" value="1"/>
</dbReference>
<dbReference type="PROSITE" id="PS00324">
    <property type="entry name" value="ASPARTOKINASE"/>
    <property type="match status" value="1"/>
</dbReference>
<evidence type="ECO:0000256" key="1">
    <source>
        <dbReference type="ARBA" id="ARBA00010122"/>
    </source>
</evidence>
<name>A0A075FGL5_9ARCH</name>
<keyword evidence="3" id="KW-0418">Kinase</keyword>
<feature type="domain" description="Aspartate/glutamate/uridylate kinase" evidence="2">
    <location>
        <begin position="1"/>
        <end position="65"/>
    </location>
</feature>
<dbReference type="EMBL" id="KF900311">
    <property type="protein sequence ID" value="AIE90490.1"/>
    <property type="molecule type" value="Genomic_DNA"/>
</dbReference>
<dbReference type="PANTHER" id="PTHR21499">
    <property type="entry name" value="ASPARTATE KINASE"/>
    <property type="match status" value="1"/>
</dbReference>
<accession>A0A075FGL5</accession>
<reference evidence="3" key="1">
    <citation type="journal article" date="2014" name="Genome Biol. Evol.">
        <title>Pangenome evidence for extensive interdomain horizontal transfer affecting lineage core and shell genes in uncultured planktonic thaumarchaeota and euryarchaeota.</title>
        <authorList>
            <person name="Deschamps P."/>
            <person name="Zivanovic Y."/>
            <person name="Moreira D."/>
            <person name="Rodriguez-Valera F."/>
            <person name="Lopez-Garcia P."/>
        </authorList>
    </citation>
    <scope>NUCLEOTIDE SEQUENCE</scope>
</reference>
<evidence type="ECO:0000259" key="2">
    <source>
        <dbReference type="Pfam" id="PF00696"/>
    </source>
</evidence>
<dbReference type="GO" id="GO:0009090">
    <property type="term" value="P:homoserine biosynthetic process"/>
    <property type="evidence" value="ECO:0007669"/>
    <property type="project" value="TreeGrafter"/>
</dbReference>
<dbReference type="Gene3D" id="3.40.1160.10">
    <property type="entry name" value="Acetylglutamate kinase-like"/>
    <property type="match status" value="1"/>
</dbReference>
<dbReference type="GO" id="GO:0004072">
    <property type="term" value="F:aspartate kinase activity"/>
    <property type="evidence" value="ECO:0007669"/>
    <property type="project" value="UniProtKB-EC"/>
</dbReference>
<sequence length="91" mass="9800">MKLVLKFGGTSLASPKDIIGVAKTVVSFSKDNEIVVVCSAVDGVTDDLILISKMIEQRKKDAAAKVLDELIKKHGKLADQTIKNSTIKNNC</sequence>
<dbReference type="GO" id="GO:0005829">
    <property type="term" value="C:cytosol"/>
    <property type="evidence" value="ECO:0007669"/>
    <property type="project" value="TreeGrafter"/>
</dbReference>
<dbReference type="InterPro" id="IPR018042">
    <property type="entry name" value="Aspartate_kinase_CS"/>
</dbReference>
<keyword evidence="3" id="KW-0808">Transferase</keyword>